<dbReference type="Pfam" id="PF01762">
    <property type="entry name" value="Galactosyl_T"/>
    <property type="match status" value="1"/>
</dbReference>
<evidence type="ECO:0000256" key="2">
    <source>
        <dbReference type="ARBA" id="ARBA00008661"/>
    </source>
</evidence>
<keyword evidence="4" id="KW-0808">Transferase</keyword>
<evidence type="ECO:0000256" key="1">
    <source>
        <dbReference type="ARBA" id="ARBA00004323"/>
    </source>
</evidence>
<dbReference type="InterPro" id="IPR002659">
    <property type="entry name" value="Glyco_trans_31"/>
</dbReference>
<dbReference type="GO" id="GO:0006493">
    <property type="term" value="P:protein O-linked glycosylation"/>
    <property type="evidence" value="ECO:0007669"/>
    <property type="project" value="TreeGrafter"/>
</dbReference>
<evidence type="ECO:0000256" key="3">
    <source>
        <dbReference type="ARBA" id="ARBA00022676"/>
    </source>
</evidence>
<evidence type="ECO:0000256" key="6">
    <source>
        <dbReference type="ARBA" id="ARBA00022968"/>
    </source>
</evidence>
<dbReference type="PANTHER" id="PTHR11214:SF314">
    <property type="entry name" value="HEXOSYLTRANSFERASE"/>
    <property type="match status" value="1"/>
</dbReference>
<evidence type="ECO:0000256" key="10">
    <source>
        <dbReference type="ARBA" id="ARBA00023180"/>
    </source>
</evidence>
<keyword evidence="13" id="KW-1185">Reference proteome</keyword>
<dbReference type="EMBL" id="JAZGQO010000011">
    <property type="protein sequence ID" value="KAK6172704.1"/>
    <property type="molecule type" value="Genomic_DNA"/>
</dbReference>
<comment type="subcellular location">
    <subcellularLocation>
        <location evidence="1 11">Golgi apparatus membrane</location>
        <topology evidence="1 11">Single-pass type II membrane protein</topology>
    </subcellularLocation>
</comment>
<evidence type="ECO:0000256" key="4">
    <source>
        <dbReference type="ARBA" id="ARBA00022679"/>
    </source>
</evidence>
<proteinExistence type="inferred from homology"/>
<dbReference type="FunFam" id="3.90.550.50:FF:000001">
    <property type="entry name" value="Hexosyltransferase"/>
    <property type="match status" value="1"/>
</dbReference>
<dbReference type="Proteomes" id="UP001347796">
    <property type="component" value="Unassembled WGS sequence"/>
</dbReference>
<keyword evidence="7" id="KW-1133">Transmembrane helix</keyword>
<dbReference type="AlphaFoldDB" id="A0AAN8JBM9"/>
<dbReference type="EC" id="2.4.1.-" evidence="11"/>
<keyword evidence="6" id="KW-0735">Signal-anchor</keyword>
<organism evidence="12 13">
    <name type="scientific">Patella caerulea</name>
    <name type="common">Rayed Mediterranean limpet</name>
    <dbReference type="NCBI Taxonomy" id="87958"/>
    <lineage>
        <taxon>Eukaryota</taxon>
        <taxon>Metazoa</taxon>
        <taxon>Spiralia</taxon>
        <taxon>Lophotrochozoa</taxon>
        <taxon>Mollusca</taxon>
        <taxon>Gastropoda</taxon>
        <taxon>Patellogastropoda</taxon>
        <taxon>Patelloidea</taxon>
        <taxon>Patellidae</taxon>
        <taxon>Patella</taxon>
    </lineage>
</organism>
<accession>A0AAN8JBM9</accession>
<protein>
    <recommendedName>
        <fullName evidence="11">Hexosyltransferase</fullName>
        <ecNumber evidence="11">2.4.1.-</ecNumber>
    </recommendedName>
</protein>
<reference evidence="12 13" key="1">
    <citation type="submission" date="2024-01" db="EMBL/GenBank/DDBJ databases">
        <title>The genome of the rayed Mediterranean limpet Patella caerulea (Linnaeus, 1758).</title>
        <authorList>
            <person name="Anh-Thu Weber A."/>
            <person name="Halstead-Nussloch G."/>
        </authorList>
    </citation>
    <scope>NUCLEOTIDE SEQUENCE [LARGE SCALE GENOMIC DNA]</scope>
    <source>
        <strain evidence="12">AATW-2023a</strain>
        <tissue evidence="12">Whole specimen</tissue>
    </source>
</reference>
<dbReference type="Gene3D" id="3.90.550.50">
    <property type="match status" value="1"/>
</dbReference>
<keyword evidence="8 11" id="KW-0333">Golgi apparatus</keyword>
<evidence type="ECO:0000256" key="11">
    <source>
        <dbReference type="RuleBase" id="RU363063"/>
    </source>
</evidence>
<evidence type="ECO:0000256" key="5">
    <source>
        <dbReference type="ARBA" id="ARBA00022692"/>
    </source>
</evidence>
<name>A0AAN8JBM9_PATCE</name>
<keyword evidence="10" id="KW-0325">Glycoprotein</keyword>
<comment type="similarity">
    <text evidence="2 11">Belongs to the glycosyltransferase 31 family.</text>
</comment>
<evidence type="ECO:0000256" key="8">
    <source>
        <dbReference type="ARBA" id="ARBA00023034"/>
    </source>
</evidence>
<sequence>MKHYFRIFVVLSVAAMVIFTMKLRTNQVLLLSEPTVLRPTEHLTSTSRPFYGHASLKGNGSFFIPGNNIFFSLNHTFSLDGSNICKDKDPYMVIFILSLHDKTTQRTAIRQTWGSVAKTSRWPGTMFTKTIKIVFLFGIHQNAVLNEIVRAESDVHGDIVQANFMDTYSNLTLKVLMGIKWMSIYCPSTKFVTKTDEDSFIVLPKLLHKLESKTMDNTILGPFFLSDIVFRSGKYEVGRKVYPLSRYPPHCKGNLYVMPTRLATKIAAVSNHFQYMRMEDVFITGILAKVFDARHISLNESEYYKYKSATICELSTGSKILSQGIDAKTQYKIWNTLLEPILCS</sequence>
<evidence type="ECO:0000313" key="12">
    <source>
        <dbReference type="EMBL" id="KAK6172704.1"/>
    </source>
</evidence>
<gene>
    <name evidence="12" type="ORF">SNE40_016313</name>
</gene>
<dbReference type="GO" id="GO:0000139">
    <property type="term" value="C:Golgi membrane"/>
    <property type="evidence" value="ECO:0007669"/>
    <property type="project" value="UniProtKB-SubCell"/>
</dbReference>
<evidence type="ECO:0000256" key="9">
    <source>
        <dbReference type="ARBA" id="ARBA00023136"/>
    </source>
</evidence>
<dbReference type="PANTHER" id="PTHR11214">
    <property type="entry name" value="BETA-1,3-N-ACETYLGLUCOSAMINYLTRANSFERASE"/>
    <property type="match status" value="1"/>
</dbReference>
<comment type="caution">
    <text evidence="12">The sequence shown here is derived from an EMBL/GenBank/DDBJ whole genome shotgun (WGS) entry which is preliminary data.</text>
</comment>
<keyword evidence="3 11" id="KW-0328">Glycosyltransferase</keyword>
<keyword evidence="9" id="KW-0472">Membrane</keyword>
<dbReference type="GO" id="GO:0016758">
    <property type="term" value="F:hexosyltransferase activity"/>
    <property type="evidence" value="ECO:0007669"/>
    <property type="project" value="InterPro"/>
</dbReference>
<evidence type="ECO:0000313" key="13">
    <source>
        <dbReference type="Proteomes" id="UP001347796"/>
    </source>
</evidence>
<evidence type="ECO:0000256" key="7">
    <source>
        <dbReference type="ARBA" id="ARBA00022989"/>
    </source>
</evidence>
<keyword evidence="5" id="KW-0812">Transmembrane</keyword>